<reference evidence="3 4" key="1">
    <citation type="submission" date="2023-12" db="EMBL/GenBank/DDBJ databases">
        <title>the genome sequence of Hyalangium sp. s54d21.</title>
        <authorList>
            <person name="Zhang X."/>
        </authorList>
    </citation>
    <scope>NUCLEOTIDE SEQUENCE [LARGE SCALE GENOMIC DNA]</scope>
    <source>
        <strain evidence="4">s54d21</strain>
    </source>
</reference>
<dbReference type="PANTHER" id="PTHR33279">
    <property type="entry name" value="SULFUR CARRIER PROTEIN YEDF-RELATED"/>
    <property type="match status" value="1"/>
</dbReference>
<comment type="similarity">
    <text evidence="1">Belongs to the sulfur carrier protein TusA family.</text>
</comment>
<gene>
    <name evidence="3" type="ORF">SYV04_16155</name>
</gene>
<sequence length="80" mass="8899">MHDTVTATIDITREVCPMTYVRTKLKLESLAAGAVLEVLLKGEEPLKNVPRSAREEGHEVLTLEARPDGTHRLLLRKHGS</sequence>
<accession>A0ABU5H3Q1</accession>
<dbReference type="Gene3D" id="3.30.110.40">
    <property type="entry name" value="TusA-like domain"/>
    <property type="match status" value="1"/>
</dbReference>
<dbReference type="PANTHER" id="PTHR33279:SF19">
    <property type="entry name" value="SSL1707 PROTEIN"/>
    <property type="match status" value="1"/>
</dbReference>
<proteinExistence type="inferred from homology"/>
<dbReference type="SUPFAM" id="SSF64307">
    <property type="entry name" value="SirA-like"/>
    <property type="match status" value="1"/>
</dbReference>
<dbReference type="RefSeq" id="WP_321546679.1">
    <property type="nucleotide sequence ID" value="NZ_JAXIVS010000005.1"/>
</dbReference>
<protein>
    <submittedName>
        <fullName evidence="3">Sulfurtransferase TusA family protein</fullName>
    </submittedName>
</protein>
<dbReference type="Pfam" id="PF01206">
    <property type="entry name" value="TusA"/>
    <property type="match status" value="1"/>
</dbReference>
<evidence type="ECO:0000313" key="3">
    <source>
        <dbReference type="EMBL" id="MDY7227951.1"/>
    </source>
</evidence>
<name>A0ABU5H3Q1_9BACT</name>
<keyword evidence="4" id="KW-1185">Reference proteome</keyword>
<dbReference type="InterPro" id="IPR036868">
    <property type="entry name" value="TusA-like_sf"/>
</dbReference>
<evidence type="ECO:0000256" key="1">
    <source>
        <dbReference type="ARBA" id="ARBA00008984"/>
    </source>
</evidence>
<feature type="domain" description="UPF0033" evidence="2">
    <location>
        <begin position="8"/>
        <end position="77"/>
    </location>
</feature>
<dbReference type="EMBL" id="JAXIVS010000005">
    <property type="protein sequence ID" value="MDY7227951.1"/>
    <property type="molecule type" value="Genomic_DNA"/>
</dbReference>
<comment type="caution">
    <text evidence="3">The sequence shown here is derived from an EMBL/GenBank/DDBJ whole genome shotgun (WGS) entry which is preliminary data.</text>
</comment>
<dbReference type="InterPro" id="IPR001455">
    <property type="entry name" value="TusA-like"/>
</dbReference>
<organism evidence="3 4">
    <name type="scientific">Hyalangium rubrum</name>
    <dbReference type="NCBI Taxonomy" id="3103134"/>
    <lineage>
        <taxon>Bacteria</taxon>
        <taxon>Pseudomonadati</taxon>
        <taxon>Myxococcota</taxon>
        <taxon>Myxococcia</taxon>
        <taxon>Myxococcales</taxon>
        <taxon>Cystobacterineae</taxon>
        <taxon>Archangiaceae</taxon>
        <taxon>Hyalangium</taxon>
    </lineage>
</organism>
<evidence type="ECO:0000313" key="4">
    <source>
        <dbReference type="Proteomes" id="UP001291309"/>
    </source>
</evidence>
<dbReference type="Proteomes" id="UP001291309">
    <property type="component" value="Unassembled WGS sequence"/>
</dbReference>
<dbReference type="CDD" id="cd00291">
    <property type="entry name" value="SirA_YedF_YeeD"/>
    <property type="match status" value="1"/>
</dbReference>
<evidence type="ECO:0000259" key="2">
    <source>
        <dbReference type="Pfam" id="PF01206"/>
    </source>
</evidence>